<organism evidence="2 3">
    <name type="scientific">Cirrhinus mrigala</name>
    <name type="common">Mrigala</name>
    <dbReference type="NCBI Taxonomy" id="683832"/>
    <lineage>
        <taxon>Eukaryota</taxon>
        <taxon>Metazoa</taxon>
        <taxon>Chordata</taxon>
        <taxon>Craniata</taxon>
        <taxon>Vertebrata</taxon>
        <taxon>Euteleostomi</taxon>
        <taxon>Actinopterygii</taxon>
        <taxon>Neopterygii</taxon>
        <taxon>Teleostei</taxon>
        <taxon>Ostariophysi</taxon>
        <taxon>Cypriniformes</taxon>
        <taxon>Cyprinidae</taxon>
        <taxon>Labeoninae</taxon>
        <taxon>Labeonini</taxon>
        <taxon>Cirrhinus</taxon>
    </lineage>
</organism>
<protein>
    <submittedName>
        <fullName evidence="2">Uncharacterized protein</fullName>
    </submittedName>
</protein>
<feature type="compositionally biased region" description="Basic and acidic residues" evidence="1">
    <location>
        <begin position="1"/>
        <end position="11"/>
    </location>
</feature>
<proteinExistence type="predicted"/>
<comment type="caution">
    <text evidence="2">The sequence shown here is derived from an EMBL/GenBank/DDBJ whole genome shotgun (WGS) entry which is preliminary data.</text>
</comment>
<sequence length="51" mass="5257">ESLKAQGEGRRRGGGAGADDVDMEDCDERDGPGLRPLHHSTSSSASSSSAR</sequence>
<gene>
    <name evidence="2" type="ORF">M9458_017131</name>
</gene>
<feature type="non-terminal residue" evidence="2">
    <location>
        <position position="51"/>
    </location>
</feature>
<dbReference type="EMBL" id="JAMKFB020000007">
    <property type="protein sequence ID" value="KAL0190032.1"/>
    <property type="molecule type" value="Genomic_DNA"/>
</dbReference>
<feature type="region of interest" description="Disordered" evidence="1">
    <location>
        <begin position="1"/>
        <end position="51"/>
    </location>
</feature>
<evidence type="ECO:0000313" key="2">
    <source>
        <dbReference type="EMBL" id="KAL0190032.1"/>
    </source>
</evidence>
<reference evidence="2 3" key="1">
    <citation type="submission" date="2024-05" db="EMBL/GenBank/DDBJ databases">
        <title>Genome sequencing and assembly of Indian major carp, Cirrhinus mrigala (Hamilton, 1822).</title>
        <authorList>
            <person name="Mohindra V."/>
            <person name="Chowdhury L.M."/>
            <person name="Lal K."/>
            <person name="Jena J.K."/>
        </authorList>
    </citation>
    <scope>NUCLEOTIDE SEQUENCE [LARGE SCALE GENOMIC DNA]</scope>
    <source>
        <strain evidence="2">CM1030</strain>
        <tissue evidence="2">Blood</tissue>
    </source>
</reference>
<feature type="non-terminal residue" evidence="2">
    <location>
        <position position="1"/>
    </location>
</feature>
<evidence type="ECO:0000313" key="3">
    <source>
        <dbReference type="Proteomes" id="UP001529510"/>
    </source>
</evidence>
<feature type="compositionally biased region" description="Acidic residues" evidence="1">
    <location>
        <begin position="19"/>
        <end position="28"/>
    </location>
</feature>
<dbReference type="Proteomes" id="UP001529510">
    <property type="component" value="Unassembled WGS sequence"/>
</dbReference>
<evidence type="ECO:0000256" key="1">
    <source>
        <dbReference type="SAM" id="MobiDB-lite"/>
    </source>
</evidence>
<accession>A0ABD0QW53</accession>
<dbReference type="AlphaFoldDB" id="A0ABD0QW53"/>
<feature type="compositionally biased region" description="Low complexity" evidence="1">
    <location>
        <begin position="40"/>
        <end position="51"/>
    </location>
</feature>
<keyword evidence="3" id="KW-1185">Reference proteome</keyword>
<name>A0ABD0QW53_CIRMR</name>